<dbReference type="GO" id="GO:0006508">
    <property type="term" value="P:proteolysis"/>
    <property type="evidence" value="ECO:0007669"/>
    <property type="project" value="UniProtKB-KW"/>
</dbReference>
<dbReference type="Gene3D" id="3.40.395.10">
    <property type="entry name" value="Adenoviral Proteinase, Chain A"/>
    <property type="match status" value="1"/>
</dbReference>
<evidence type="ECO:0000313" key="5">
    <source>
        <dbReference type="EMBL" id="VDC71718.1"/>
    </source>
</evidence>
<dbReference type="InterPro" id="IPR015410">
    <property type="entry name" value="DUF1985"/>
</dbReference>
<dbReference type="GO" id="GO:0008234">
    <property type="term" value="F:cysteine-type peptidase activity"/>
    <property type="evidence" value="ECO:0007669"/>
    <property type="project" value="InterPro"/>
</dbReference>
<dbReference type="InterPro" id="IPR038765">
    <property type="entry name" value="Papain-like_cys_pep_sf"/>
</dbReference>
<dbReference type="EMBL" id="LR031570">
    <property type="protein sequence ID" value="VDC71718.1"/>
    <property type="molecule type" value="Genomic_DNA"/>
</dbReference>
<dbReference type="PANTHER" id="PTHR48449:SF1">
    <property type="entry name" value="DUF1985 DOMAIN-CONTAINING PROTEIN"/>
    <property type="match status" value="1"/>
</dbReference>
<reference evidence="5" key="1">
    <citation type="submission" date="2018-11" db="EMBL/GenBank/DDBJ databases">
        <authorList>
            <consortium name="Genoscope - CEA"/>
            <person name="William W."/>
        </authorList>
    </citation>
    <scope>NUCLEOTIDE SEQUENCE</scope>
</reference>
<evidence type="ECO:0000259" key="4">
    <source>
        <dbReference type="PROSITE" id="PS50600"/>
    </source>
</evidence>
<dbReference type="PANTHER" id="PTHR48449">
    <property type="entry name" value="DUF1985 DOMAIN-CONTAINING PROTEIN"/>
    <property type="match status" value="1"/>
</dbReference>
<feature type="domain" description="Ubiquitin-like protease family profile" evidence="4">
    <location>
        <begin position="632"/>
        <end position="824"/>
    </location>
</feature>
<accession>A0A3P5ZHY1</accession>
<evidence type="ECO:0000256" key="3">
    <source>
        <dbReference type="ARBA" id="ARBA00022801"/>
    </source>
</evidence>
<organism evidence="5">
    <name type="scientific">Brassica campestris</name>
    <name type="common">Field mustard</name>
    <dbReference type="NCBI Taxonomy" id="3711"/>
    <lineage>
        <taxon>Eukaryota</taxon>
        <taxon>Viridiplantae</taxon>
        <taxon>Streptophyta</taxon>
        <taxon>Embryophyta</taxon>
        <taxon>Tracheophyta</taxon>
        <taxon>Spermatophyta</taxon>
        <taxon>Magnoliopsida</taxon>
        <taxon>eudicotyledons</taxon>
        <taxon>Gunneridae</taxon>
        <taxon>Pentapetalae</taxon>
        <taxon>rosids</taxon>
        <taxon>malvids</taxon>
        <taxon>Brassicales</taxon>
        <taxon>Brassicaceae</taxon>
        <taxon>Brassiceae</taxon>
        <taxon>Brassica</taxon>
    </lineage>
</organism>
<sequence>MTTSKSGKKYPARLYPEGKCPLQSGSMNHNCHLANLQMVEEVVGLDVWESIKTSSVGVILRLKELNYTWSAKAVHHLLTNQLVVNNIHEIWSAIEGQPIRFSLYEFGDITSLNCEPFNINDEVEIDHKPFWEELGVSPSHGPMLSELQSLFTKIRNWSFEKRRMIGLLCVLSIGVLGISPDSRIPLDQAKRVLDIEAFDRYPWGRVGFSSLVNSVKIVSYEGRNKYTLRGCVHALFIWVYESIPGIGHEYGNHIEGNQVPLLSWYGSRGRINWDEFYKKEKSLHLKVRVRHLIVKQEAEIYPQWPEDKVDDDLHNLITYILHGELDDTYWNLNSRTAPVPNKEKRKLVSEEQDLNSSRDDTFQLGLMEAMITLTAKVGSIDTVIVEKVLTAVDASVDEKVNARIGEAVLVFTQKISTLQEEIAQLREQMQATVPKNDAHYNVNHEDEVNSNDPSWMVQDKASSQMDAAIQCVVRKKAKKSEVKLTSPILLDTGGEKVVGTTQVKKPARGLKNVKKEKVEVPQLRDSGGTWSDSEDKQKYGNLGATLDQLAAVLDGPLQKCKTQLTKTQVYPYVGNSTVKGIIKGDVSKACYDPLAKVDETKFKKLLDYLRSLDLFFIHFSGDNDVDTNFYIKLITPRNVWEKDRFGWLSDSHMASAMLMFHKRAMRDPSPYSAKIAFLEHWFVKMWVRDYKKYDPKTWKFSDTYKKVFNGNHPTEFSNNRKWLKDVDRLFLCHLINGDHWVALEVDLDKKIIHVYDSIQTVVPSHTDLLEECRPFTKMIPLLLKEMVPERKSSQQFRISRLKNVPHNEEPGDCGVYALKYIECKAIGCGFEGLSDQCILAMRIKLAAEIYDEVLGL</sequence>
<evidence type="ECO:0000256" key="1">
    <source>
        <dbReference type="ARBA" id="ARBA00005234"/>
    </source>
</evidence>
<dbReference type="Pfam" id="PF02902">
    <property type="entry name" value="Peptidase_C48"/>
    <property type="match status" value="1"/>
</dbReference>
<keyword evidence="3" id="KW-0378">Hydrolase</keyword>
<dbReference type="SUPFAM" id="SSF54001">
    <property type="entry name" value="Cysteine proteinases"/>
    <property type="match status" value="1"/>
</dbReference>
<name>A0A3P5ZHY1_BRACM</name>
<dbReference type="PROSITE" id="PS50600">
    <property type="entry name" value="ULP_PROTEASE"/>
    <property type="match status" value="1"/>
</dbReference>
<dbReference type="InterPro" id="IPR003653">
    <property type="entry name" value="Peptidase_C48_C"/>
</dbReference>
<evidence type="ECO:0000256" key="2">
    <source>
        <dbReference type="ARBA" id="ARBA00022670"/>
    </source>
</evidence>
<protein>
    <recommendedName>
        <fullName evidence="4">Ubiquitin-like protease family profile domain-containing protein</fullName>
    </recommendedName>
</protein>
<dbReference type="AlphaFoldDB" id="A0A3P5ZHY1"/>
<proteinExistence type="inferred from homology"/>
<keyword evidence="2" id="KW-0645">Protease</keyword>
<comment type="similarity">
    <text evidence="1">Belongs to the peptidase C48 family.</text>
</comment>
<gene>
    <name evidence="5" type="ORF">BRAA05T21432Z</name>
</gene>
<dbReference type="Pfam" id="PF09331">
    <property type="entry name" value="DUF1985"/>
    <property type="match status" value="1"/>
</dbReference>